<dbReference type="EMBL" id="LBBL01000131">
    <property type="protein sequence ID" value="KKF94855.1"/>
    <property type="molecule type" value="Genomic_DNA"/>
</dbReference>
<keyword evidence="1" id="KW-1133">Transmembrane helix</keyword>
<reference evidence="2 3" key="1">
    <citation type="submission" date="2015-04" db="EMBL/GenBank/DDBJ databases">
        <title>Genome sequence of Ceratocystis platani, a major pathogen of plane trees.</title>
        <authorList>
            <person name="Belbahri L."/>
        </authorList>
    </citation>
    <scope>NUCLEOTIDE SEQUENCE [LARGE SCALE GENOMIC DNA]</scope>
    <source>
        <strain evidence="2 3">CFO</strain>
    </source>
</reference>
<proteinExistence type="predicted"/>
<accession>A0A0F8B3Y4</accession>
<evidence type="ECO:0000313" key="3">
    <source>
        <dbReference type="Proteomes" id="UP000034841"/>
    </source>
</evidence>
<dbReference type="AlphaFoldDB" id="A0A0F8B3Y4"/>
<gene>
    <name evidence="2" type="ORF">CFO_g2780</name>
</gene>
<sequence>MRPTILCSMLQRSPQVSRATARAAREAAVAADAIEKAAERATARAKVIDLIERYPAKKEWPPDFKQLTPQLQFRLEKKWKRRAQLASSSPAQTKRLKLLQYFAITFVILYVFFFGELELWGQKYRFTSELNQKFGTFFGTLGPEKRYERRRDVLDPLPRDDPK</sequence>
<keyword evidence="1" id="KW-0472">Membrane</keyword>
<evidence type="ECO:0000313" key="2">
    <source>
        <dbReference type="EMBL" id="KKF94855.1"/>
    </source>
</evidence>
<feature type="transmembrane region" description="Helical" evidence="1">
    <location>
        <begin position="98"/>
        <end position="115"/>
    </location>
</feature>
<dbReference type="Proteomes" id="UP000034841">
    <property type="component" value="Unassembled WGS sequence"/>
</dbReference>
<name>A0A0F8B3Y4_CERFI</name>
<keyword evidence="3" id="KW-1185">Reference proteome</keyword>
<comment type="caution">
    <text evidence="2">The sequence shown here is derived from an EMBL/GenBank/DDBJ whole genome shotgun (WGS) entry which is preliminary data.</text>
</comment>
<organism evidence="2 3">
    <name type="scientific">Ceratocystis fimbriata f. sp. platani</name>
    <dbReference type="NCBI Taxonomy" id="88771"/>
    <lineage>
        <taxon>Eukaryota</taxon>
        <taxon>Fungi</taxon>
        <taxon>Dikarya</taxon>
        <taxon>Ascomycota</taxon>
        <taxon>Pezizomycotina</taxon>
        <taxon>Sordariomycetes</taxon>
        <taxon>Hypocreomycetidae</taxon>
        <taxon>Microascales</taxon>
        <taxon>Ceratocystidaceae</taxon>
        <taxon>Ceratocystis</taxon>
    </lineage>
</organism>
<evidence type="ECO:0000256" key="1">
    <source>
        <dbReference type="SAM" id="Phobius"/>
    </source>
</evidence>
<dbReference type="OrthoDB" id="5278907at2759"/>
<keyword evidence="1" id="KW-0812">Transmembrane</keyword>
<protein>
    <submittedName>
        <fullName evidence="2">Uncharacterized protein</fullName>
    </submittedName>
</protein>